<dbReference type="SMART" id="SM00823">
    <property type="entry name" value="PKS_PP"/>
    <property type="match status" value="1"/>
</dbReference>
<dbReference type="EMBL" id="MU001769">
    <property type="protein sequence ID" value="KAF2799143.1"/>
    <property type="molecule type" value="Genomic_DNA"/>
</dbReference>
<dbReference type="PROSITE" id="PS50075">
    <property type="entry name" value="CARRIER"/>
    <property type="match status" value="1"/>
</dbReference>
<dbReference type="InterPro" id="IPR029063">
    <property type="entry name" value="SAM-dependent_MTases_sf"/>
</dbReference>
<dbReference type="InterPro" id="IPR049552">
    <property type="entry name" value="PKS_DH_N"/>
</dbReference>
<dbReference type="Gene3D" id="3.40.47.10">
    <property type="match status" value="1"/>
</dbReference>
<keyword evidence="6" id="KW-0511">Multifunctional enzyme</keyword>
<dbReference type="PROSITE" id="PS52019">
    <property type="entry name" value="PKS_MFAS_DH"/>
    <property type="match status" value="1"/>
</dbReference>
<sequence>MASSRQHEPVAIVGMGCRWPGGVRNAPDLWEFLINKKDGFREFDKPRFSAKGFYHPNAERPGTVAMRGAFLLDEDARLFDHSFFGITGLELETMDPSQRKLLEVTYEAIENAGETWESVSGSRTGVFVGNFCLDHWIIQSRDWDNPRPYAFVGAGTSILANRISYIFNLQGPSLTVDTACSSSMYALHLAVNAIRAGDCDSAIVASANWIADPSVQTALDKLGALSPSSRCHTFDAKGDGYGRGEGFAALYLKKTSIAVSEGSPIRAMIRGTAMNSNGRTGGITRPSASGQESVIREAYRNAGGLPFGDTSYFEIHGTGTYVGDPIEVSAVGSVFASERAASDPLLVGSVKSNLGHTEGSSALAAIMKVVLAIENGAIPPIFQLETLNSNIDFEKGNVKPVTDLTPWPRDNFRRASINSFGYGGANAHCIIDHVKNVLPDYVKPGIYQIESNGFATNGSSNGYSKGYQNGANGHSNVVGNHENGYKNGLPAYSHHPVVDASKMTKTANASTRQLVLLPFSAHNESSLQLNVDALSQVINQSSLADIAYTLSAKRSKLAQRSFRIVDKADLSQGLRAIRRPARSPLQPSNIGFIFTGQGAAWHAMAPGMFEYRVFRTAIAHLDDVLGALPVPPSWMLRDILCGSCDAELIQTAEVSQTVCTAVQIGLVDLLASWSVRPTGVAGHSSGEMAAAYASGRITAAEAILAAFFRGQAVMKNTRKGAMLAVGLGPEQVSKYLEGWETQVKLAATNSPGSVTLSGEVDAIEKLSAAMDADGVFNRTLKTGGNAYHSHHMSPLGQDYVDMLSNALENINGLGLINKKHRYRLVPWASSVTPSKDLTEMDVLVSYWRANLESPVRFSEAVTNLINLEDNTIHALVEIGPHPALKNPVEQIIKNTGKSVAYTSTLKRQQDSRESMLQLAGTLFGLNADVNLVAVNAVDEVHGTSLEHGCTCIDLPPYQYTYGELNYHESRASKDYRFRQVPRHDLLGSKVVGTAKLRPQWRNIIRLKDLPWLGDHRLLPDAILPAAGYITMAIEAASRIYHEFPAPSRITGYSLRDLAIMTSLRIPEDDYGVEVLTTMELVDTTTVGSSAWATFSISSVSRDSEEWLEHCTGLVKIDVYGAENVEKMSMAGNSLRIVDSRAWYKKFAAIGLGYGPAFQPLSNIRADPDMNIATARVSMNTTAEMIKGGESSYAMHPASLDGTIQLGLIACHGGQVDLASTAFVPVQLSRLYLKNGINEGSYTAVAKGETRGARGAYLDLQMMSENGEIVLHVDNIRCVSYSSESKVVDRTFSSPFTRLVWRPDFRSLSNRQCRKMFPPPKENVERSPLWGITNTLAYMIVYDIYETFGKSEDGLNPSGDVGHFLSWIKRRGEKDDSEEMKVARKLSRHARLQRIEELVQQAPDVIEVKVARLLHENMADILHERRTGIDVILGEGLLTPLYQTGLLMTGIYPQLLNVLEHLAHVNPNLRIVEIGGGTGGATRVAMRAFSGPNAIKSYKDYTFTDISPGFLSGARESMSEFGDMSYSVLDAEVDPSEQGYEPVYDLVIACQVLHATSNMHKTLSNVGKLLKPGGKLVLVETTQNFMVPGVVVGTFTGYWSGIPDGRVDAPFMSLESWDSALKSAGFSGTDITLDDFPHPNNTTSVILSTFVGSVGATQDGENRETSAEVQLLYSTEASPQLVGQLAREIERRGGNTRESPLVEALDRALPDSRVIALIDEEHLLLNSDKRYLETFQHLARNATSMVVITSCGIVNGRNPEGALIPGLLRVLGTENPGTQFLSIDIDAVNFEVSRDHAENLVRCIVDNEFSLQHNLSSGYSNVQESTPRDRELVWQDGAMWVSRLVPDASSHSLSSEITTELLPLDCQGTVRAAFETPGLPNSMYFKIDKEMWQPIPPVYIDVKITAIGLTAQDVDVWLGRADSHHLSSEYAGVVTAVGAEVGDFKIGDRVFGVGKGQFGNSTRVPAAFAHKLQPEDDMVQMATMPIAYMTAIYVFDHVVRLKKGQKVLIQSATSDLGLAATRLAQAKGAEVFATVDTPDKARLLVEKLSIPSSHVFSSQNPIELQRVAFNVILCTVQVGLWNVPLKALKPLGHLVAIGRPDVQDAQTIGEDLIQGSINFSSLHPLFVLELDWILATELLQAVDIYYRQGLIGPIHLFSSTDIGQLSQVLPGFTKDMHIGKLVVTFTKPGTLVKMVTPSLAAHFDHEACYVITGGLGGLGRSMVRWMSDRGAKYLVLISRRSISDVPEAQALVNKMATRGVHVQGIVCDIGDQDQITRVIHEVSSSRPIKGIVHAAVSYLDLSFDKLSFSRWRKSLEAKVQGTKNLHDATLSMPLDFFIMTTSLLSVYALPTQSAYTAANNFQDMFARYRRRLGLPASTASFSLIVDIGDVGLDPITVDAFERNKTLTLSEYQFLALFEPAFMNNKSDAWSGQRQDPLSAANLLTCLDPAAMASKKREEMETIATSTAASPRWYSDARVSLIMRAFSDAQKHTSSDDSQNAAGSSSQSAVVRMRHEFEDSIKTGPSKRTQTVTFVERAIALTVAEMLFIDSEGVEPAKSVADHGVDSLIAAELRNWFVQALGHNISMLDLLDPGTSINNLAGKIVDGALGLKNV</sequence>
<feature type="active site" description="Proton donor; for dehydratase activity" evidence="8">
    <location>
        <position position="1200"/>
    </location>
</feature>
<dbReference type="OrthoDB" id="329835at2759"/>
<evidence type="ECO:0000259" key="9">
    <source>
        <dbReference type="PROSITE" id="PS50075"/>
    </source>
</evidence>
<evidence type="ECO:0000256" key="1">
    <source>
        <dbReference type="ARBA" id="ARBA00022450"/>
    </source>
</evidence>
<gene>
    <name evidence="12" type="ORF">K505DRAFT_356833</name>
</gene>
<dbReference type="CDD" id="cd00833">
    <property type="entry name" value="PKS"/>
    <property type="match status" value="1"/>
</dbReference>
<evidence type="ECO:0000256" key="3">
    <source>
        <dbReference type="ARBA" id="ARBA00022679"/>
    </source>
</evidence>
<dbReference type="InterPro" id="IPR013217">
    <property type="entry name" value="Methyltransf_12"/>
</dbReference>
<dbReference type="PROSITE" id="PS52004">
    <property type="entry name" value="KS3_2"/>
    <property type="match status" value="1"/>
</dbReference>
<dbReference type="SUPFAM" id="SSF53335">
    <property type="entry name" value="S-adenosyl-L-methionine-dependent methyltransferases"/>
    <property type="match status" value="1"/>
</dbReference>
<dbReference type="SUPFAM" id="SSF53901">
    <property type="entry name" value="Thiolase-like"/>
    <property type="match status" value="1"/>
</dbReference>
<feature type="domain" description="Ketosynthase family 3 (KS3)" evidence="10">
    <location>
        <begin position="7"/>
        <end position="433"/>
    </location>
</feature>
<feature type="domain" description="PKS/mFAS DH" evidence="11">
    <location>
        <begin position="983"/>
        <end position="1286"/>
    </location>
</feature>
<feature type="active site" description="Proton acceptor; for dehydratase activity" evidence="8">
    <location>
        <position position="1015"/>
    </location>
</feature>
<dbReference type="Pfam" id="PF08242">
    <property type="entry name" value="Methyltransf_12"/>
    <property type="match status" value="1"/>
</dbReference>
<dbReference type="InterPro" id="IPR016035">
    <property type="entry name" value="Acyl_Trfase/lysoPLipase"/>
</dbReference>
<evidence type="ECO:0000256" key="7">
    <source>
        <dbReference type="ARBA" id="ARBA00023315"/>
    </source>
</evidence>
<keyword evidence="3" id="KW-0808">Transferase</keyword>
<keyword evidence="5" id="KW-0560">Oxidoreductase</keyword>
<dbReference type="GO" id="GO:0044550">
    <property type="term" value="P:secondary metabolite biosynthetic process"/>
    <property type="evidence" value="ECO:0007669"/>
    <property type="project" value="TreeGrafter"/>
</dbReference>
<dbReference type="Pfam" id="PF08240">
    <property type="entry name" value="ADH_N"/>
    <property type="match status" value="1"/>
</dbReference>
<dbReference type="InterPro" id="IPR032821">
    <property type="entry name" value="PKS_assoc"/>
</dbReference>
<dbReference type="GO" id="GO:0031177">
    <property type="term" value="F:phosphopantetheine binding"/>
    <property type="evidence" value="ECO:0007669"/>
    <property type="project" value="InterPro"/>
</dbReference>
<dbReference type="Proteomes" id="UP000799757">
    <property type="component" value="Unassembled WGS sequence"/>
</dbReference>
<protein>
    <submittedName>
        <fullName evidence="12">Uncharacterized protein</fullName>
    </submittedName>
</protein>
<dbReference type="CDD" id="cd02440">
    <property type="entry name" value="AdoMet_MTases"/>
    <property type="match status" value="1"/>
</dbReference>
<dbReference type="GO" id="GO:0004315">
    <property type="term" value="F:3-oxoacyl-[acyl-carrier-protein] synthase activity"/>
    <property type="evidence" value="ECO:0007669"/>
    <property type="project" value="InterPro"/>
</dbReference>
<dbReference type="SMART" id="SM00826">
    <property type="entry name" value="PKS_DH"/>
    <property type="match status" value="1"/>
</dbReference>
<reference evidence="12" key="1">
    <citation type="journal article" date="2020" name="Stud. Mycol.">
        <title>101 Dothideomycetes genomes: a test case for predicting lifestyles and emergence of pathogens.</title>
        <authorList>
            <person name="Haridas S."/>
            <person name="Albert R."/>
            <person name="Binder M."/>
            <person name="Bloem J."/>
            <person name="Labutti K."/>
            <person name="Salamov A."/>
            <person name="Andreopoulos B."/>
            <person name="Baker S."/>
            <person name="Barry K."/>
            <person name="Bills G."/>
            <person name="Bluhm B."/>
            <person name="Cannon C."/>
            <person name="Castanera R."/>
            <person name="Culley D."/>
            <person name="Daum C."/>
            <person name="Ezra D."/>
            <person name="Gonzalez J."/>
            <person name="Henrissat B."/>
            <person name="Kuo A."/>
            <person name="Liang C."/>
            <person name="Lipzen A."/>
            <person name="Lutzoni F."/>
            <person name="Magnuson J."/>
            <person name="Mondo S."/>
            <person name="Nolan M."/>
            <person name="Ohm R."/>
            <person name="Pangilinan J."/>
            <person name="Park H.-J."/>
            <person name="Ramirez L."/>
            <person name="Alfaro M."/>
            <person name="Sun H."/>
            <person name="Tritt A."/>
            <person name="Yoshinaga Y."/>
            <person name="Zwiers L.-H."/>
            <person name="Turgeon B."/>
            <person name="Goodwin S."/>
            <person name="Spatafora J."/>
            <person name="Crous P."/>
            <person name="Grigoriev I."/>
        </authorList>
    </citation>
    <scope>NUCLEOTIDE SEQUENCE</scope>
    <source>
        <strain evidence="12">CBS 109.77</strain>
    </source>
</reference>
<dbReference type="Pfam" id="PF21089">
    <property type="entry name" value="PKS_DH_N"/>
    <property type="match status" value="1"/>
</dbReference>
<dbReference type="Gene3D" id="3.90.180.10">
    <property type="entry name" value="Medium-chain alcohol dehydrogenases, catalytic domain"/>
    <property type="match status" value="1"/>
</dbReference>
<dbReference type="InterPro" id="IPR049551">
    <property type="entry name" value="PKS_DH_C"/>
</dbReference>
<dbReference type="Pfam" id="PF16197">
    <property type="entry name" value="KAsynt_C_assoc"/>
    <property type="match status" value="1"/>
</dbReference>
<dbReference type="InterPro" id="IPR020843">
    <property type="entry name" value="ER"/>
</dbReference>
<evidence type="ECO:0000259" key="11">
    <source>
        <dbReference type="PROSITE" id="PS52019"/>
    </source>
</evidence>
<dbReference type="PROSITE" id="PS00606">
    <property type="entry name" value="KS3_1"/>
    <property type="match status" value="1"/>
</dbReference>
<dbReference type="Pfam" id="PF08659">
    <property type="entry name" value="KR"/>
    <property type="match status" value="1"/>
</dbReference>
<dbReference type="Pfam" id="PF14765">
    <property type="entry name" value="PS-DH"/>
    <property type="match status" value="1"/>
</dbReference>
<evidence type="ECO:0000256" key="2">
    <source>
        <dbReference type="ARBA" id="ARBA00022553"/>
    </source>
</evidence>
<dbReference type="CDD" id="cd05195">
    <property type="entry name" value="enoyl_red"/>
    <property type="match status" value="1"/>
</dbReference>
<dbReference type="InterPro" id="IPR011032">
    <property type="entry name" value="GroES-like_sf"/>
</dbReference>
<dbReference type="Pfam" id="PF22621">
    <property type="entry name" value="CurL-like_PKS_C"/>
    <property type="match status" value="1"/>
</dbReference>
<keyword evidence="4" id="KW-0521">NADP</keyword>
<evidence type="ECO:0000256" key="6">
    <source>
        <dbReference type="ARBA" id="ARBA00023268"/>
    </source>
</evidence>
<dbReference type="SMART" id="SM00827">
    <property type="entry name" value="PKS_AT"/>
    <property type="match status" value="1"/>
</dbReference>
<dbReference type="InterPro" id="IPR042104">
    <property type="entry name" value="PKS_dehydratase_sf"/>
</dbReference>
<dbReference type="Pfam" id="PF00109">
    <property type="entry name" value="ketoacyl-synt"/>
    <property type="match status" value="1"/>
</dbReference>
<dbReference type="Gene3D" id="3.40.50.150">
    <property type="entry name" value="Vaccinia Virus protein VP39"/>
    <property type="match status" value="1"/>
</dbReference>
<feature type="region of interest" description="N-terminal hotdog fold" evidence="8">
    <location>
        <begin position="983"/>
        <end position="1121"/>
    </location>
</feature>
<dbReference type="Gene3D" id="3.10.129.110">
    <property type="entry name" value="Polyketide synthase dehydratase"/>
    <property type="match status" value="1"/>
</dbReference>
<dbReference type="SUPFAM" id="SSF55048">
    <property type="entry name" value="Probable ACP-binding domain of malonyl-CoA ACP transacylase"/>
    <property type="match status" value="1"/>
</dbReference>
<dbReference type="InterPro" id="IPR057326">
    <property type="entry name" value="KR_dom"/>
</dbReference>
<evidence type="ECO:0000313" key="13">
    <source>
        <dbReference type="Proteomes" id="UP000799757"/>
    </source>
</evidence>
<dbReference type="InterPro" id="IPR001227">
    <property type="entry name" value="Ac_transferase_dom_sf"/>
</dbReference>
<dbReference type="InterPro" id="IPR036736">
    <property type="entry name" value="ACP-like_sf"/>
</dbReference>
<dbReference type="GO" id="GO:0006633">
    <property type="term" value="P:fatty acid biosynthetic process"/>
    <property type="evidence" value="ECO:0007669"/>
    <property type="project" value="InterPro"/>
</dbReference>
<dbReference type="InterPro" id="IPR013154">
    <property type="entry name" value="ADH-like_N"/>
</dbReference>
<dbReference type="InterPro" id="IPR009081">
    <property type="entry name" value="PP-bd_ACP"/>
</dbReference>
<dbReference type="InterPro" id="IPR020806">
    <property type="entry name" value="PKS_PP-bd"/>
</dbReference>
<dbReference type="InterPro" id="IPR049900">
    <property type="entry name" value="PKS_mFAS_DH"/>
</dbReference>
<dbReference type="InterPro" id="IPR050091">
    <property type="entry name" value="PKS_NRPS_Biosynth_Enz"/>
</dbReference>
<dbReference type="InterPro" id="IPR014030">
    <property type="entry name" value="Ketoacyl_synth_N"/>
</dbReference>
<feature type="domain" description="Carrier" evidence="9">
    <location>
        <begin position="2528"/>
        <end position="2606"/>
    </location>
</feature>
<dbReference type="InterPro" id="IPR016036">
    <property type="entry name" value="Malonyl_transacylase_ACP-bd"/>
</dbReference>
<organism evidence="12 13">
    <name type="scientific">Melanomma pulvis-pyrius CBS 109.77</name>
    <dbReference type="NCBI Taxonomy" id="1314802"/>
    <lineage>
        <taxon>Eukaryota</taxon>
        <taxon>Fungi</taxon>
        <taxon>Dikarya</taxon>
        <taxon>Ascomycota</taxon>
        <taxon>Pezizomycotina</taxon>
        <taxon>Dothideomycetes</taxon>
        <taxon>Pleosporomycetidae</taxon>
        <taxon>Pleosporales</taxon>
        <taxon>Melanommataceae</taxon>
        <taxon>Melanomma</taxon>
    </lineage>
</organism>
<dbReference type="InterPro" id="IPR013968">
    <property type="entry name" value="PKS_KR"/>
</dbReference>
<dbReference type="GO" id="GO:0032259">
    <property type="term" value="P:methylation"/>
    <property type="evidence" value="ECO:0007669"/>
    <property type="project" value="UniProtKB-KW"/>
</dbReference>
<keyword evidence="2" id="KW-0597">Phosphoprotein</keyword>
<accession>A0A6A6XSD4</accession>
<evidence type="ECO:0000256" key="4">
    <source>
        <dbReference type="ARBA" id="ARBA00022857"/>
    </source>
</evidence>
<dbReference type="Pfam" id="PF02801">
    <property type="entry name" value="Ketoacyl-synt_C"/>
    <property type="match status" value="1"/>
</dbReference>
<dbReference type="InterPro" id="IPR036291">
    <property type="entry name" value="NAD(P)-bd_dom_sf"/>
</dbReference>
<dbReference type="Gene3D" id="3.40.50.720">
    <property type="entry name" value="NAD(P)-binding Rossmann-like Domain"/>
    <property type="match status" value="3"/>
</dbReference>
<evidence type="ECO:0000313" key="12">
    <source>
        <dbReference type="EMBL" id="KAF2799143.1"/>
    </source>
</evidence>
<dbReference type="SUPFAM" id="SSF47336">
    <property type="entry name" value="ACP-like"/>
    <property type="match status" value="1"/>
</dbReference>
<dbReference type="InterPro" id="IPR020807">
    <property type="entry name" value="PKS_DH"/>
</dbReference>
<dbReference type="InterPro" id="IPR020841">
    <property type="entry name" value="PKS_Beta-ketoAc_synthase_dom"/>
</dbReference>
<dbReference type="GO" id="GO:0008168">
    <property type="term" value="F:methyltransferase activity"/>
    <property type="evidence" value="ECO:0007669"/>
    <property type="project" value="UniProtKB-KW"/>
</dbReference>
<dbReference type="SUPFAM" id="SSF50129">
    <property type="entry name" value="GroES-like"/>
    <property type="match status" value="1"/>
</dbReference>
<dbReference type="SMART" id="SM00825">
    <property type="entry name" value="PKS_KS"/>
    <property type="match status" value="1"/>
</dbReference>
<name>A0A6A6XSD4_9PLEO</name>
<feature type="region of interest" description="C-terminal hotdog fold" evidence="8">
    <location>
        <begin position="1134"/>
        <end position="1286"/>
    </location>
</feature>
<dbReference type="InterPro" id="IPR014043">
    <property type="entry name" value="Acyl_transferase_dom"/>
</dbReference>
<dbReference type="SUPFAM" id="SSF51735">
    <property type="entry name" value="NAD(P)-binding Rossmann-fold domains"/>
    <property type="match status" value="2"/>
</dbReference>
<dbReference type="Gene3D" id="3.40.366.10">
    <property type="entry name" value="Malonyl-Coenzyme A Acyl Carrier Protein, domain 2"/>
    <property type="match status" value="1"/>
</dbReference>
<proteinExistence type="predicted"/>
<keyword evidence="7" id="KW-0012">Acyltransferase</keyword>
<dbReference type="Pfam" id="PF00698">
    <property type="entry name" value="Acyl_transf_1"/>
    <property type="match status" value="1"/>
</dbReference>
<keyword evidence="1" id="KW-0596">Phosphopantetheine</keyword>
<keyword evidence="13" id="KW-1185">Reference proteome</keyword>
<evidence type="ECO:0000256" key="5">
    <source>
        <dbReference type="ARBA" id="ARBA00023002"/>
    </source>
</evidence>
<dbReference type="InterPro" id="IPR018201">
    <property type="entry name" value="Ketoacyl_synth_AS"/>
</dbReference>
<evidence type="ECO:0000256" key="8">
    <source>
        <dbReference type="PROSITE-ProRule" id="PRU01363"/>
    </source>
</evidence>
<dbReference type="SMART" id="SM00822">
    <property type="entry name" value="PKS_KR"/>
    <property type="match status" value="1"/>
</dbReference>
<evidence type="ECO:0000259" key="10">
    <source>
        <dbReference type="PROSITE" id="PS52004"/>
    </source>
</evidence>
<dbReference type="SMART" id="SM00829">
    <property type="entry name" value="PKS_ER"/>
    <property type="match status" value="1"/>
</dbReference>
<dbReference type="Gene3D" id="1.10.1200.10">
    <property type="entry name" value="ACP-like"/>
    <property type="match status" value="1"/>
</dbReference>
<dbReference type="PANTHER" id="PTHR43775">
    <property type="entry name" value="FATTY ACID SYNTHASE"/>
    <property type="match status" value="1"/>
</dbReference>
<dbReference type="Pfam" id="PF23297">
    <property type="entry name" value="ACP_SdgA_C"/>
    <property type="match status" value="1"/>
</dbReference>
<dbReference type="SUPFAM" id="SSF52151">
    <property type="entry name" value="FabD/lysophospholipase-like"/>
    <property type="match status" value="1"/>
</dbReference>
<dbReference type="GO" id="GO:0016491">
    <property type="term" value="F:oxidoreductase activity"/>
    <property type="evidence" value="ECO:0007669"/>
    <property type="project" value="UniProtKB-KW"/>
</dbReference>
<dbReference type="GO" id="GO:0004312">
    <property type="term" value="F:fatty acid synthase activity"/>
    <property type="evidence" value="ECO:0007669"/>
    <property type="project" value="TreeGrafter"/>
</dbReference>
<dbReference type="InterPro" id="IPR014031">
    <property type="entry name" value="Ketoacyl_synth_C"/>
</dbReference>
<dbReference type="InterPro" id="IPR016039">
    <property type="entry name" value="Thiolase-like"/>
</dbReference>
<dbReference type="PANTHER" id="PTHR43775:SF50">
    <property type="entry name" value="HIGHLY REDUCING POLYKETIDE SYNTHASE SRDA"/>
    <property type="match status" value="1"/>
</dbReference>